<dbReference type="OrthoDB" id="2448613at2759"/>
<gene>
    <name evidence="3" type="ORF">AGERDE_LOCUS12596</name>
</gene>
<feature type="compositionally biased region" description="Polar residues" evidence="1">
    <location>
        <begin position="1"/>
        <end position="11"/>
    </location>
</feature>
<sequence length="138" mass="16428">MQNQNLENGSQVDKKMYPYSNPSRCTDRKSIVMSLYNLVVFVVALVAIGLYYIATRNKTLNQQLYVVLIGAEFLPRYIQAFVIYKYTRFHFWDLIGVFICGPYYYYWRGKDRKSLKRNLVNRLEYIVDALEIMRLVLI</sequence>
<reference evidence="3" key="1">
    <citation type="submission" date="2021-06" db="EMBL/GenBank/DDBJ databases">
        <authorList>
            <person name="Kallberg Y."/>
            <person name="Tangrot J."/>
            <person name="Rosling A."/>
        </authorList>
    </citation>
    <scope>NUCLEOTIDE SEQUENCE</scope>
    <source>
        <strain evidence="3">MT106</strain>
    </source>
</reference>
<keyword evidence="2" id="KW-0472">Membrane</keyword>
<evidence type="ECO:0000313" key="3">
    <source>
        <dbReference type="EMBL" id="CAG8679240.1"/>
    </source>
</evidence>
<dbReference type="EMBL" id="CAJVPL010009803">
    <property type="protein sequence ID" value="CAG8679240.1"/>
    <property type="molecule type" value="Genomic_DNA"/>
</dbReference>
<feature type="non-terminal residue" evidence="3">
    <location>
        <position position="138"/>
    </location>
</feature>
<keyword evidence="2" id="KW-1133">Transmembrane helix</keyword>
<feature type="transmembrane region" description="Helical" evidence="2">
    <location>
        <begin position="31"/>
        <end position="52"/>
    </location>
</feature>
<feature type="non-terminal residue" evidence="3">
    <location>
        <position position="1"/>
    </location>
</feature>
<dbReference type="Proteomes" id="UP000789831">
    <property type="component" value="Unassembled WGS sequence"/>
</dbReference>
<keyword evidence="4" id="KW-1185">Reference proteome</keyword>
<comment type="caution">
    <text evidence="3">The sequence shown here is derived from an EMBL/GenBank/DDBJ whole genome shotgun (WGS) entry which is preliminary data.</text>
</comment>
<evidence type="ECO:0000313" key="4">
    <source>
        <dbReference type="Proteomes" id="UP000789831"/>
    </source>
</evidence>
<organism evidence="3 4">
    <name type="scientific">Ambispora gerdemannii</name>
    <dbReference type="NCBI Taxonomy" id="144530"/>
    <lineage>
        <taxon>Eukaryota</taxon>
        <taxon>Fungi</taxon>
        <taxon>Fungi incertae sedis</taxon>
        <taxon>Mucoromycota</taxon>
        <taxon>Glomeromycotina</taxon>
        <taxon>Glomeromycetes</taxon>
        <taxon>Archaeosporales</taxon>
        <taxon>Ambisporaceae</taxon>
        <taxon>Ambispora</taxon>
    </lineage>
</organism>
<name>A0A9N9EJB2_9GLOM</name>
<keyword evidence="2" id="KW-0812">Transmembrane</keyword>
<feature type="region of interest" description="Disordered" evidence="1">
    <location>
        <begin position="1"/>
        <end position="21"/>
    </location>
</feature>
<proteinExistence type="predicted"/>
<dbReference type="AlphaFoldDB" id="A0A9N9EJB2"/>
<feature type="transmembrane region" description="Helical" evidence="2">
    <location>
        <begin position="89"/>
        <end position="107"/>
    </location>
</feature>
<evidence type="ECO:0000256" key="1">
    <source>
        <dbReference type="SAM" id="MobiDB-lite"/>
    </source>
</evidence>
<accession>A0A9N9EJB2</accession>
<protein>
    <submittedName>
        <fullName evidence="3">7656_t:CDS:1</fullName>
    </submittedName>
</protein>
<evidence type="ECO:0000256" key="2">
    <source>
        <dbReference type="SAM" id="Phobius"/>
    </source>
</evidence>